<proteinExistence type="predicted"/>
<gene>
    <name evidence="2" type="ORF">BP01DRAFT_352578</name>
</gene>
<evidence type="ECO:0000313" key="2">
    <source>
        <dbReference type="EMBL" id="PYH50040.1"/>
    </source>
</evidence>
<dbReference type="RefSeq" id="XP_025436022.1">
    <property type="nucleotide sequence ID" value="XM_025573975.1"/>
</dbReference>
<feature type="region of interest" description="Disordered" evidence="1">
    <location>
        <begin position="70"/>
        <end position="138"/>
    </location>
</feature>
<dbReference type="EMBL" id="KZ821218">
    <property type="protein sequence ID" value="PYH50040.1"/>
    <property type="molecule type" value="Genomic_DNA"/>
</dbReference>
<protein>
    <submittedName>
        <fullName evidence="2">Uncharacterized protein</fullName>
    </submittedName>
</protein>
<dbReference type="Proteomes" id="UP000248349">
    <property type="component" value="Unassembled WGS sequence"/>
</dbReference>
<feature type="region of interest" description="Disordered" evidence="1">
    <location>
        <begin position="153"/>
        <end position="213"/>
    </location>
</feature>
<sequence length="381" mass="43233">MILLERKAKSGLRPRTDQKSKVNHHFALSPYCSYWSKSSRTLDIYSSHRSVQDSITGFTFANSHKTMATSTVSSTKRGAPPAPQVSVQVEHKPKRKSNVVVDEEYRETDSAADDTDADHEHSPLRTARPRRSSSSAASLNIRPFNSILSSRECDMQSDSDVRLVSSKTGRVEPEKSKHNQTPRIKMEPSPHGQEMQISHKKNKKKSKTKKYAPVRQESQELAMSLDEPLDHAANTTPVVATHLDDNIWFLVTATSQEGMAPVWVRFFNFNSTATFIESLRHECRLDEWSPSRQLSHDVSGSSSSKRPVVIAASVRFDWTDFEIRVRQNHEQDWIMVQHELQKAMEGRAHLLESGSLTPAFKIRVRLHVVEEDRLVAYGKGY</sequence>
<dbReference type="OrthoDB" id="5425806at2759"/>
<organism evidence="2 3">
    <name type="scientific">Aspergillus saccharolyticus JOP 1030-1</name>
    <dbReference type="NCBI Taxonomy" id="1450539"/>
    <lineage>
        <taxon>Eukaryota</taxon>
        <taxon>Fungi</taxon>
        <taxon>Dikarya</taxon>
        <taxon>Ascomycota</taxon>
        <taxon>Pezizomycotina</taxon>
        <taxon>Eurotiomycetes</taxon>
        <taxon>Eurotiomycetidae</taxon>
        <taxon>Eurotiales</taxon>
        <taxon>Aspergillaceae</taxon>
        <taxon>Aspergillus</taxon>
        <taxon>Aspergillus subgen. Circumdati</taxon>
    </lineage>
</organism>
<feature type="compositionally biased region" description="Acidic residues" evidence="1">
    <location>
        <begin position="101"/>
        <end position="117"/>
    </location>
</feature>
<evidence type="ECO:0000313" key="3">
    <source>
        <dbReference type="Proteomes" id="UP000248349"/>
    </source>
</evidence>
<name>A0A319A0J0_9EURO</name>
<dbReference type="STRING" id="1450539.A0A319A0J0"/>
<accession>A0A319A0J0</accession>
<keyword evidence="3" id="KW-1185">Reference proteome</keyword>
<feature type="compositionally biased region" description="Basic residues" evidence="1">
    <location>
        <begin position="198"/>
        <end position="212"/>
    </location>
</feature>
<reference evidence="2 3" key="1">
    <citation type="submission" date="2016-12" db="EMBL/GenBank/DDBJ databases">
        <title>The genomes of Aspergillus section Nigri reveals drivers in fungal speciation.</title>
        <authorList>
            <consortium name="DOE Joint Genome Institute"/>
            <person name="Vesth T.C."/>
            <person name="Nybo J."/>
            <person name="Theobald S."/>
            <person name="Brandl J."/>
            <person name="Frisvad J.C."/>
            <person name="Nielsen K.F."/>
            <person name="Lyhne E.K."/>
            <person name="Kogle M.E."/>
            <person name="Kuo A."/>
            <person name="Riley R."/>
            <person name="Clum A."/>
            <person name="Nolan M."/>
            <person name="Lipzen A."/>
            <person name="Salamov A."/>
            <person name="Henrissat B."/>
            <person name="Wiebenga A."/>
            <person name="De Vries R.P."/>
            <person name="Grigoriev I.V."/>
            <person name="Mortensen U.H."/>
            <person name="Andersen M.R."/>
            <person name="Baker S.E."/>
        </authorList>
    </citation>
    <scope>NUCLEOTIDE SEQUENCE [LARGE SCALE GENOMIC DNA]</scope>
    <source>
        <strain evidence="2 3">JOP 1030-1</strain>
    </source>
</reference>
<evidence type="ECO:0000256" key="1">
    <source>
        <dbReference type="SAM" id="MobiDB-lite"/>
    </source>
</evidence>
<dbReference type="GeneID" id="37075203"/>
<dbReference type="AlphaFoldDB" id="A0A319A0J0"/>